<evidence type="ECO:0000313" key="3">
    <source>
        <dbReference type="Proteomes" id="UP000235836"/>
    </source>
</evidence>
<feature type="transmembrane region" description="Helical" evidence="1">
    <location>
        <begin position="20"/>
        <end position="53"/>
    </location>
</feature>
<organism evidence="2 3">
    <name type="scientific">Corynebacterium tuscaniense</name>
    <dbReference type="NCBI Taxonomy" id="302449"/>
    <lineage>
        <taxon>Bacteria</taxon>
        <taxon>Bacillati</taxon>
        <taxon>Actinomycetota</taxon>
        <taxon>Actinomycetes</taxon>
        <taxon>Mycobacteriales</taxon>
        <taxon>Corynebacteriaceae</taxon>
        <taxon>Corynebacterium</taxon>
    </lineage>
</organism>
<keyword evidence="1" id="KW-0472">Membrane</keyword>
<evidence type="ECO:0000313" key="2">
    <source>
        <dbReference type="EMBL" id="PMC63602.1"/>
    </source>
</evidence>
<keyword evidence="1" id="KW-0812">Transmembrane</keyword>
<comment type="caution">
    <text evidence="2">The sequence shown here is derived from an EMBL/GenBank/DDBJ whole genome shotgun (WGS) entry which is preliminary data.</text>
</comment>
<dbReference type="AlphaFoldDB" id="A0A2N6T2U4"/>
<dbReference type="Proteomes" id="UP000235836">
    <property type="component" value="Unassembled WGS sequence"/>
</dbReference>
<evidence type="ECO:0000256" key="1">
    <source>
        <dbReference type="SAM" id="Phobius"/>
    </source>
</evidence>
<name>A0A2N6T2U4_9CORY</name>
<sequence>MVSNSSDTNSDRGDLVAGLVFFLFFAMLLYGISLIVLASIVTLGSIGVGVFFILRSYDTGSTKLGPISDEIEQLRNDASFDVSEELIAWDKLKYTKGIGTKLEGQIGDIENIHRRLVNARDEIAQAETPVHRVEAVLAADSVLALARELRAPEPTWE</sequence>
<keyword evidence="3" id="KW-1185">Reference proteome</keyword>
<dbReference type="EMBL" id="PNHG01000022">
    <property type="protein sequence ID" value="PMC63602.1"/>
    <property type="molecule type" value="Genomic_DNA"/>
</dbReference>
<gene>
    <name evidence="2" type="ORF">CJ203_10265</name>
</gene>
<keyword evidence="1" id="KW-1133">Transmembrane helix</keyword>
<accession>A0A2N6T2U4</accession>
<proteinExistence type="predicted"/>
<protein>
    <submittedName>
        <fullName evidence="2">Uncharacterized protein</fullName>
    </submittedName>
</protein>
<reference evidence="2 3" key="1">
    <citation type="submission" date="2017-09" db="EMBL/GenBank/DDBJ databases">
        <title>Bacterial strain isolated from the female urinary microbiota.</title>
        <authorList>
            <person name="Thomas-White K."/>
            <person name="Kumar N."/>
            <person name="Forster S."/>
            <person name="Putonti C."/>
            <person name="Lawley T."/>
            <person name="Wolfe A.J."/>
        </authorList>
    </citation>
    <scope>NUCLEOTIDE SEQUENCE [LARGE SCALE GENOMIC DNA]</scope>
    <source>
        <strain evidence="2 3">UMB0792</strain>
    </source>
</reference>